<organism evidence="5 6">
    <name type="scientific">Ceratocystis fimbriata CBS 114723</name>
    <dbReference type="NCBI Taxonomy" id="1035309"/>
    <lineage>
        <taxon>Eukaryota</taxon>
        <taxon>Fungi</taxon>
        <taxon>Dikarya</taxon>
        <taxon>Ascomycota</taxon>
        <taxon>Pezizomycotina</taxon>
        <taxon>Sordariomycetes</taxon>
        <taxon>Hypocreomycetidae</taxon>
        <taxon>Microascales</taxon>
        <taxon>Ceratocystidaceae</taxon>
        <taxon>Ceratocystis</taxon>
    </lineage>
</organism>
<dbReference type="OrthoDB" id="329563at2759"/>
<dbReference type="PANTHER" id="PTHR12558">
    <property type="entry name" value="CELL DIVISION CYCLE 16,23,27"/>
    <property type="match status" value="1"/>
</dbReference>
<accession>A0A2C5X6N6</accession>
<dbReference type="Pfam" id="PF13432">
    <property type="entry name" value="TPR_16"/>
    <property type="match status" value="1"/>
</dbReference>
<dbReference type="GO" id="GO:0005680">
    <property type="term" value="C:anaphase-promoting complex"/>
    <property type="evidence" value="ECO:0007669"/>
    <property type="project" value="TreeGrafter"/>
</dbReference>
<feature type="repeat" description="TPR" evidence="3">
    <location>
        <begin position="594"/>
        <end position="627"/>
    </location>
</feature>
<dbReference type="GO" id="GO:0031145">
    <property type="term" value="P:anaphase-promoting complex-dependent catabolic process"/>
    <property type="evidence" value="ECO:0007669"/>
    <property type="project" value="TreeGrafter"/>
</dbReference>
<dbReference type="Pfam" id="PF12895">
    <property type="entry name" value="ANAPC3"/>
    <property type="match status" value="1"/>
</dbReference>
<evidence type="ECO:0000256" key="4">
    <source>
        <dbReference type="SAM" id="MobiDB-lite"/>
    </source>
</evidence>
<dbReference type="GO" id="GO:0051301">
    <property type="term" value="P:cell division"/>
    <property type="evidence" value="ECO:0007669"/>
    <property type="project" value="TreeGrafter"/>
</dbReference>
<dbReference type="SUPFAM" id="SSF48452">
    <property type="entry name" value="TPR-like"/>
    <property type="match status" value="2"/>
</dbReference>
<evidence type="ECO:0000256" key="3">
    <source>
        <dbReference type="PROSITE-ProRule" id="PRU00339"/>
    </source>
</evidence>
<dbReference type="SMART" id="SM00028">
    <property type="entry name" value="TPR"/>
    <property type="match status" value="7"/>
</dbReference>
<reference evidence="5 6" key="1">
    <citation type="journal article" date="2013" name="Fungal Biol.">
        <title>Analysis of microsatellite markers in the genome of the plant pathogen Ceratocystis fimbriata.</title>
        <authorList>
            <person name="Simpson M.C."/>
            <person name="Wilken P.M."/>
            <person name="Coetzee M.P."/>
            <person name="Wingfield M.J."/>
            <person name="Wingfield B.D."/>
        </authorList>
    </citation>
    <scope>NUCLEOTIDE SEQUENCE [LARGE SCALE GENOMIC DNA]</scope>
    <source>
        <strain evidence="5 6">CBS 114723</strain>
    </source>
</reference>
<comment type="similarity">
    <text evidence="2">Belongs to the APC3/CDC27 family.</text>
</comment>
<dbReference type="GO" id="GO:0005737">
    <property type="term" value="C:cytoplasm"/>
    <property type="evidence" value="ECO:0007669"/>
    <property type="project" value="TreeGrafter"/>
</dbReference>
<evidence type="ECO:0000256" key="2">
    <source>
        <dbReference type="ARBA" id="ARBA00038210"/>
    </source>
</evidence>
<reference evidence="5 6" key="2">
    <citation type="journal article" date="2013" name="IMA Fungus">
        <title>IMA Genome-F 1: Ceratocystis fimbriata: Draft nuclear genome sequence for the plant pathogen, Ceratocystis fimbriata.</title>
        <authorList>
            <person name="Wilken P.M."/>
            <person name="Steenkamp E.T."/>
            <person name="Wingfield M.J."/>
            <person name="de Beer Z.W."/>
            <person name="Wingfield B.D."/>
        </authorList>
    </citation>
    <scope>NUCLEOTIDE SEQUENCE [LARGE SCALE GENOMIC DNA]</scope>
    <source>
        <strain evidence="5 6">CBS 114723</strain>
    </source>
</reference>
<dbReference type="Pfam" id="PF14559">
    <property type="entry name" value="TPR_19"/>
    <property type="match status" value="1"/>
</dbReference>
<dbReference type="GO" id="GO:0007091">
    <property type="term" value="P:metaphase/anaphase transition of mitotic cell cycle"/>
    <property type="evidence" value="ECO:0007669"/>
    <property type="project" value="TreeGrafter"/>
</dbReference>
<feature type="repeat" description="TPR" evidence="3">
    <location>
        <begin position="127"/>
        <end position="160"/>
    </location>
</feature>
<gene>
    <name evidence="5" type="primary">bimA</name>
    <name evidence="5" type="ORF">CFIMG_001784RA</name>
</gene>
<feature type="repeat" description="TPR" evidence="3">
    <location>
        <begin position="764"/>
        <end position="797"/>
    </location>
</feature>
<dbReference type="AlphaFoldDB" id="A0A2C5X6N6"/>
<dbReference type="EMBL" id="APWK03000042">
    <property type="protein sequence ID" value="PHH53553.1"/>
    <property type="molecule type" value="Genomic_DNA"/>
</dbReference>
<dbReference type="PROSITE" id="PS50293">
    <property type="entry name" value="TPR_REGION"/>
    <property type="match status" value="1"/>
</dbReference>
<dbReference type="SUPFAM" id="SSF81901">
    <property type="entry name" value="HCP-like"/>
    <property type="match status" value="1"/>
</dbReference>
<feature type="compositionally biased region" description="Polar residues" evidence="4">
    <location>
        <begin position="200"/>
        <end position="214"/>
    </location>
</feature>
<dbReference type="InterPro" id="IPR019734">
    <property type="entry name" value="TPR_rpt"/>
</dbReference>
<dbReference type="GO" id="GO:0016567">
    <property type="term" value="P:protein ubiquitination"/>
    <property type="evidence" value="ECO:0007669"/>
    <property type="project" value="TreeGrafter"/>
</dbReference>
<keyword evidence="6" id="KW-1185">Reference proteome</keyword>
<evidence type="ECO:0000313" key="6">
    <source>
        <dbReference type="Proteomes" id="UP000222788"/>
    </source>
</evidence>
<proteinExistence type="inferred from homology"/>
<feature type="region of interest" description="Disordered" evidence="4">
    <location>
        <begin position="265"/>
        <end position="317"/>
    </location>
</feature>
<dbReference type="Proteomes" id="UP000222788">
    <property type="component" value="Unassembled WGS sequence"/>
</dbReference>
<comment type="caution">
    <text evidence="5">The sequence shown here is derived from an EMBL/GenBank/DDBJ whole genome shotgun (WGS) entry which is preliminary data.</text>
</comment>
<dbReference type="PANTHER" id="PTHR12558:SF13">
    <property type="entry name" value="CELL DIVISION CYCLE PROTEIN 27 HOMOLOG"/>
    <property type="match status" value="1"/>
</dbReference>
<keyword evidence="1 3" id="KW-0802">TPR repeat</keyword>
<dbReference type="PROSITE" id="PS50005">
    <property type="entry name" value="TPR"/>
    <property type="match status" value="5"/>
</dbReference>
<dbReference type="Gene3D" id="1.25.40.10">
    <property type="entry name" value="Tetratricopeptide repeat domain"/>
    <property type="match status" value="4"/>
</dbReference>
<sequence>MAPSNTAISGCLRQVVYYHLDNFSYENALFFAEKLSAQDPRSPDSSYLLALAHYHNADFRSAYEVSRSHAARGTNICSAWIFAQSCLQLERWRDGINALEKIRNVVVQRNSIGQHSASIRAPHPDLSSVLCLLGKLYRGYDDKKKAVYCFEESLKVNPMQWDAFTALCDMGVNVRVQNIFRMSDTLIQSFDPNVDDSKPNDNVLTRKNTKSLVSDSHDPFETGIRPPDSSFGVYQSENGTSDFLSKIAAARSKLGVSSSNTIAVSNSEGLETPPNSNGSSDNSRAPYLDAPSVASRRLRERNADLGGTEAPSKMMYRLGATKRTTRSQDKAEQPIEVFEAPLAPVSSRYATTAAERKRTVSGHPVRPPSAVANHSDDPPAAPQRRSARLNMFRPTASKANSSLTSGANVTRELKKPRPTISRLIRPDGTGASVGRVVSGNRKPIEENIMDVEMTEGSRGAKDKESAPAVAPKATTEVDTLKIEESLKWLLELLRKIATGYSELAQFRPPEAVHAFQTVPKVQQETPWVLSHLGKAQLEQSAFIEAEKCFRKLRSIAPTRLKDMELYSTILWQLKRETDLSFLAHELIDVAWHSPEAWCSLGNAWSLSQDHEQALRCFKRATQLNPKFAYAFTLQGHEHMDNEEYEKALTAYRQAIAADRRHYKAYFGIGQVYRKLGNFERAFMHYQIAANINPSNPVLLCAIGTALEKQKNAAEALIYYSKATELFPKATDTRYKKARALMTLGEMDAARRELLILKDQVPDEAPVHFLLGKLYRNINQKQLAVRHFTNALALDPKASLQIKEAIETFEEDIQMDDSIA</sequence>
<feature type="compositionally biased region" description="Polar residues" evidence="4">
    <location>
        <begin position="265"/>
        <end position="283"/>
    </location>
</feature>
<protein>
    <submittedName>
        <fullName evidence="5">Protein bimA</fullName>
    </submittedName>
</protein>
<feature type="repeat" description="TPR" evidence="3">
    <location>
        <begin position="662"/>
        <end position="695"/>
    </location>
</feature>
<feature type="repeat" description="TPR" evidence="3">
    <location>
        <begin position="628"/>
        <end position="661"/>
    </location>
</feature>
<name>A0A2C5X6N6_9PEZI</name>
<evidence type="ECO:0000256" key="1">
    <source>
        <dbReference type="ARBA" id="ARBA00022803"/>
    </source>
</evidence>
<dbReference type="STRING" id="1035309.A0A2C5X6N6"/>
<feature type="region of interest" description="Disordered" evidence="4">
    <location>
        <begin position="192"/>
        <end position="230"/>
    </location>
</feature>
<evidence type="ECO:0000313" key="5">
    <source>
        <dbReference type="EMBL" id="PHH53553.1"/>
    </source>
</evidence>
<dbReference type="Pfam" id="PF00515">
    <property type="entry name" value="TPR_1"/>
    <property type="match status" value="1"/>
</dbReference>
<feature type="region of interest" description="Disordered" evidence="4">
    <location>
        <begin position="349"/>
        <end position="385"/>
    </location>
</feature>
<dbReference type="InterPro" id="IPR011990">
    <property type="entry name" value="TPR-like_helical_dom_sf"/>
</dbReference>